<keyword evidence="8" id="KW-0723">Serine/threonine-protein kinase</keyword>
<dbReference type="InterPro" id="IPR011009">
    <property type="entry name" value="Kinase-like_dom_sf"/>
</dbReference>
<dbReference type="Gene3D" id="3.30.200.20">
    <property type="entry name" value="Phosphorylase Kinase, domain 1"/>
    <property type="match status" value="1"/>
</dbReference>
<dbReference type="PROSITE" id="PS00107">
    <property type="entry name" value="PROTEIN_KINASE_ATP"/>
    <property type="match status" value="1"/>
</dbReference>
<dbReference type="PROSITE" id="PS00108">
    <property type="entry name" value="PROTEIN_KINASE_ST"/>
    <property type="match status" value="1"/>
</dbReference>
<evidence type="ECO:0000256" key="2">
    <source>
        <dbReference type="ARBA" id="ARBA00022741"/>
    </source>
</evidence>
<feature type="compositionally biased region" description="Low complexity" evidence="6">
    <location>
        <begin position="296"/>
        <end position="309"/>
    </location>
</feature>
<dbReference type="InterPro" id="IPR000719">
    <property type="entry name" value="Prot_kinase_dom"/>
</dbReference>
<keyword evidence="2 5" id="KW-0547">Nucleotide-binding</keyword>
<dbReference type="PANTHER" id="PTHR43289:SF34">
    <property type="entry name" value="SERINE_THREONINE-PROTEIN KINASE YBDM-RELATED"/>
    <property type="match status" value="1"/>
</dbReference>
<gene>
    <name evidence="8" type="ORF">HKW67_15700</name>
</gene>
<dbReference type="InterPro" id="IPR008271">
    <property type="entry name" value="Ser/Thr_kinase_AS"/>
</dbReference>
<reference evidence="8 9" key="1">
    <citation type="submission" date="2020-05" db="EMBL/GenBank/DDBJ databases">
        <title>Complete genome sequence of Gemmatimonas greenlandica TET16.</title>
        <authorList>
            <person name="Zeng Y."/>
        </authorList>
    </citation>
    <scope>NUCLEOTIDE SEQUENCE [LARGE SCALE GENOMIC DNA]</scope>
    <source>
        <strain evidence="8 9">TET16</strain>
    </source>
</reference>
<dbReference type="PROSITE" id="PS50011">
    <property type="entry name" value="PROTEIN_KINASE_DOM"/>
    <property type="match status" value="1"/>
</dbReference>
<feature type="region of interest" description="Disordered" evidence="6">
    <location>
        <begin position="296"/>
        <end position="328"/>
    </location>
</feature>
<dbReference type="GO" id="GO:0004674">
    <property type="term" value="F:protein serine/threonine kinase activity"/>
    <property type="evidence" value="ECO:0007669"/>
    <property type="project" value="UniProtKB-KW"/>
</dbReference>
<organism evidence="8 9">
    <name type="scientific">Gemmatimonas groenlandica</name>
    <dbReference type="NCBI Taxonomy" id="2732249"/>
    <lineage>
        <taxon>Bacteria</taxon>
        <taxon>Pseudomonadati</taxon>
        <taxon>Gemmatimonadota</taxon>
        <taxon>Gemmatimonadia</taxon>
        <taxon>Gemmatimonadales</taxon>
        <taxon>Gemmatimonadaceae</taxon>
        <taxon>Gemmatimonas</taxon>
    </lineage>
</organism>
<dbReference type="AlphaFoldDB" id="A0A6M4IS40"/>
<dbReference type="GO" id="GO:0005524">
    <property type="term" value="F:ATP binding"/>
    <property type="evidence" value="ECO:0007669"/>
    <property type="project" value="UniProtKB-UniRule"/>
</dbReference>
<evidence type="ECO:0000313" key="9">
    <source>
        <dbReference type="Proteomes" id="UP000500938"/>
    </source>
</evidence>
<dbReference type="CDD" id="cd14014">
    <property type="entry name" value="STKc_PknB_like"/>
    <property type="match status" value="1"/>
</dbReference>
<evidence type="ECO:0000256" key="4">
    <source>
        <dbReference type="ARBA" id="ARBA00022840"/>
    </source>
</evidence>
<sequence>MAIETLVGTTLAGYTVRGKVGEGGTSTVFRADHATHGTVALKVLREKLQHDKTAVARFLREAQFGARVEHPNIVRTLDYGQSDSERYYLAIEWAGGEILDKYAEKSGPLSSKEVSEILSQICSAVQAAHDVGIVHRDLKPENVMYDPATHHVKLLDFGIAADTDAAPDQRLTRAGFFVGTLMYVAPEALSGELVGPAADQYSLATIAYFLLTGTLPYTGKSPRELFSQLLTQPPVTLNKAKPNLAFPVAVENVVMKALSKQPSDRYPAVKDFSEAFAAAAQTTAMASASIAQSVSGSSSQSAGAMPSGSDGEDKGGLFGKMKGLFRRG</sequence>
<evidence type="ECO:0000259" key="7">
    <source>
        <dbReference type="PROSITE" id="PS50011"/>
    </source>
</evidence>
<keyword evidence="3 8" id="KW-0418">Kinase</keyword>
<feature type="domain" description="Protein kinase" evidence="7">
    <location>
        <begin position="14"/>
        <end position="277"/>
    </location>
</feature>
<evidence type="ECO:0000313" key="8">
    <source>
        <dbReference type="EMBL" id="QJR36858.1"/>
    </source>
</evidence>
<dbReference type="EMBL" id="CP053085">
    <property type="protein sequence ID" value="QJR36858.1"/>
    <property type="molecule type" value="Genomic_DNA"/>
</dbReference>
<dbReference type="PANTHER" id="PTHR43289">
    <property type="entry name" value="MITOGEN-ACTIVATED PROTEIN KINASE KINASE KINASE 20-RELATED"/>
    <property type="match status" value="1"/>
</dbReference>
<dbReference type="Proteomes" id="UP000500938">
    <property type="component" value="Chromosome"/>
</dbReference>
<evidence type="ECO:0000256" key="1">
    <source>
        <dbReference type="ARBA" id="ARBA00022679"/>
    </source>
</evidence>
<keyword evidence="1" id="KW-0808">Transferase</keyword>
<evidence type="ECO:0000256" key="3">
    <source>
        <dbReference type="ARBA" id="ARBA00022777"/>
    </source>
</evidence>
<dbReference type="SUPFAM" id="SSF56112">
    <property type="entry name" value="Protein kinase-like (PK-like)"/>
    <property type="match status" value="1"/>
</dbReference>
<dbReference type="RefSeq" id="WP_171226291.1">
    <property type="nucleotide sequence ID" value="NZ_CP053085.1"/>
</dbReference>
<accession>A0A6M4IS40</accession>
<feature type="binding site" evidence="5">
    <location>
        <position position="42"/>
    </location>
    <ligand>
        <name>ATP</name>
        <dbReference type="ChEBI" id="CHEBI:30616"/>
    </ligand>
</feature>
<dbReference type="Pfam" id="PF00069">
    <property type="entry name" value="Pkinase"/>
    <property type="match status" value="1"/>
</dbReference>
<dbReference type="KEGG" id="ggr:HKW67_15700"/>
<dbReference type="InterPro" id="IPR017441">
    <property type="entry name" value="Protein_kinase_ATP_BS"/>
</dbReference>
<proteinExistence type="predicted"/>
<keyword evidence="9" id="KW-1185">Reference proteome</keyword>
<dbReference type="Gene3D" id="1.10.510.10">
    <property type="entry name" value="Transferase(Phosphotransferase) domain 1"/>
    <property type="match status" value="1"/>
</dbReference>
<evidence type="ECO:0000256" key="6">
    <source>
        <dbReference type="SAM" id="MobiDB-lite"/>
    </source>
</evidence>
<evidence type="ECO:0000256" key="5">
    <source>
        <dbReference type="PROSITE-ProRule" id="PRU10141"/>
    </source>
</evidence>
<keyword evidence="4 5" id="KW-0067">ATP-binding</keyword>
<dbReference type="SMART" id="SM00220">
    <property type="entry name" value="S_TKc"/>
    <property type="match status" value="1"/>
</dbReference>
<protein>
    <submittedName>
        <fullName evidence="8">Serine/threonine protein kinase</fullName>
    </submittedName>
</protein>
<name>A0A6M4IS40_9BACT</name>